<reference evidence="2" key="2">
    <citation type="submission" date="2016-02" db="EMBL/GenBank/DDBJ databases">
        <authorList>
            <person name="Wen L."/>
            <person name="He K."/>
            <person name="Yang H."/>
        </authorList>
    </citation>
    <scope>NUCLEOTIDE SEQUENCE</scope>
</reference>
<dbReference type="AlphaFoldDB" id="A0A142BVL3"/>
<name>A0A142BVL3_9BACT</name>
<feature type="domain" description="Helix-turn-helix conjugative transposon-like" evidence="1">
    <location>
        <begin position="14"/>
        <end position="78"/>
    </location>
</feature>
<dbReference type="InterPro" id="IPR024760">
    <property type="entry name" value="HTH_dom_conjug_TS-like"/>
</dbReference>
<dbReference type="Pfam" id="PF12645">
    <property type="entry name" value="HTH_16"/>
    <property type="match status" value="1"/>
</dbReference>
<protein>
    <submittedName>
        <fullName evidence="2">Helix-turn-helix domain protein</fullName>
    </submittedName>
</protein>
<organism evidence="2">
    <name type="scientific">uncultured bacterium IN-02</name>
    <dbReference type="NCBI Taxonomy" id="1805580"/>
    <lineage>
        <taxon>Bacteria</taxon>
        <taxon>environmental samples</taxon>
    </lineage>
</organism>
<sequence length="81" mass="9070">MTNKAKAKNDLLPFSIIAAATNGNVDAIYTVVKHYAGYIAALSVRLLYDENGTPVLCVDEEMRRRLETKLIARILTFRLIT</sequence>
<accession>A0A142BVL3</accession>
<evidence type="ECO:0000259" key="1">
    <source>
        <dbReference type="Pfam" id="PF12645"/>
    </source>
</evidence>
<reference evidence="2" key="1">
    <citation type="journal article" date="2016" name="Appl. Environ. Microbiol.">
        <title>Diversity of the Tetracycline Mobilome within a Chinese Pig Manure Sample.</title>
        <authorList>
            <person name="Leclercq S.O."/>
            <person name="Wang C."/>
            <person name="Zhu Y."/>
            <person name="Wu H."/>
            <person name="Du X."/>
            <person name="Liu Z."/>
            <person name="Feng J."/>
        </authorList>
    </citation>
    <scope>NUCLEOTIDE SEQUENCE</scope>
</reference>
<proteinExistence type="predicted"/>
<evidence type="ECO:0000313" key="2">
    <source>
        <dbReference type="EMBL" id="AMP42151.1"/>
    </source>
</evidence>
<dbReference type="EMBL" id="KU736867">
    <property type="protein sequence ID" value="AMP42151.1"/>
    <property type="molecule type" value="Genomic_DNA"/>
</dbReference>